<keyword evidence="7" id="KW-1185">Reference proteome</keyword>
<evidence type="ECO:0000256" key="3">
    <source>
        <dbReference type="ARBA" id="ARBA00022679"/>
    </source>
</evidence>
<evidence type="ECO:0000256" key="1">
    <source>
        <dbReference type="ARBA" id="ARBA00009995"/>
    </source>
</evidence>
<feature type="signal peptide" evidence="5">
    <location>
        <begin position="1"/>
        <end position="22"/>
    </location>
</feature>
<dbReference type="EMBL" id="JAODUO010000590">
    <property type="protein sequence ID" value="KAK2177583.1"/>
    <property type="molecule type" value="Genomic_DNA"/>
</dbReference>
<name>A0AAD9KVM2_RIDPI</name>
<keyword evidence="4" id="KW-1133">Transmembrane helix</keyword>
<dbReference type="InterPro" id="IPR002213">
    <property type="entry name" value="UDP_glucos_trans"/>
</dbReference>
<keyword evidence="3" id="KW-0808">Transferase</keyword>
<dbReference type="PANTHER" id="PTHR48043">
    <property type="entry name" value="EG:EG0003.4 PROTEIN-RELATED"/>
    <property type="match status" value="1"/>
</dbReference>
<dbReference type="SUPFAM" id="SSF53756">
    <property type="entry name" value="UDP-Glycosyltransferase/glycogen phosphorylase"/>
    <property type="match status" value="1"/>
</dbReference>
<dbReference type="Pfam" id="PF00201">
    <property type="entry name" value="UDPGT"/>
    <property type="match status" value="1"/>
</dbReference>
<comment type="similarity">
    <text evidence="1">Belongs to the UDP-glycosyltransferase family.</text>
</comment>
<dbReference type="CDD" id="cd03784">
    <property type="entry name" value="GT1_Gtf-like"/>
    <property type="match status" value="1"/>
</dbReference>
<dbReference type="GO" id="GO:0008194">
    <property type="term" value="F:UDP-glycosyltransferase activity"/>
    <property type="evidence" value="ECO:0007669"/>
    <property type="project" value="InterPro"/>
</dbReference>
<gene>
    <name evidence="6" type="ORF">NP493_591g02060</name>
</gene>
<dbReference type="InterPro" id="IPR050271">
    <property type="entry name" value="UDP-glycosyltransferase"/>
</dbReference>
<dbReference type="Proteomes" id="UP001209878">
    <property type="component" value="Unassembled WGS sequence"/>
</dbReference>
<proteinExistence type="inferred from homology"/>
<sequence>MTHHVLLVATVLVACGIQPMRTANILLYPFGHCVNSHLLNFEKLAAILLNDGHQVTMLVHDNYDGPHSGVNLSRVRLIHFKSPENVSVICGFKSLQTFLDTPLWQIVATFYKSTFAFCDSLLGDHDVLQQIKRENFDLAIYDAVDQCSRILADYIDIPFIVFYTQGLENVFPRHPAYLPSLLTTYSDTMTLTQRVINTFGYVAQKLIAYTTLKYYQQLKLSHNLNTTRHIQNSYKAASLRFILGDHGLDYVGPMQPSDILIGGFVQSKPKMIPSHITDFLDETGDEGVVVFSFGSILKYYGPVWREIFAEALARLPHRVIWRYNETLPHNLGNNTLLVPWLPQSDLLAHPKVQVFVSHCGLNAAYEASYFGVPVVAIPLFADQSYQATKLTLHAEMGVKLSIHSLTADGLYNAIMAVDTNSRYRLNAKRISFIMNNKPQRQHDEIKHWVNYVVHLQGAPHLKSKEHDLTLCQYYMFDVLSILLLSLFSMVIVMFFSTKFAFKAAIHLLMTHATTTSNDCTTSVH</sequence>
<feature type="transmembrane region" description="Helical" evidence="4">
    <location>
        <begin position="473"/>
        <end position="495"/>
    </location>
</feature>
<evidence type="ECO:0000256" key="2">
    <source>
        <dbReference type="ARBA" id="ARBA00022676"/>
    </source>
</evidence>
<feature type="chain" id="PRO_5042152063" description="UDP-glucuronosyltransferase" evidence="5">
    <location>
        <begin position="23"/>
        <end position="524"/>
    </location>
</feature>
<accession>A0AAD9KVM2</accession>
<organism evidence="6 7">
    <name type="scientific">Ridgeia piscesae</name>
    <name type="common">Tubeworm</name>
    <dbReference type="NCBI Taxonomy" id="27915"/>
    <lineage>
        <taxon>Eukaryota</taxon>
        <taxon>Metazoa</taxon>
        <taxon>Spiralia</taxon>
        <taxon>Lophotrochozoa</taxon>
        <taxon>Annelida</taxon>
        <taxon>Polychaeta</taxon>
        <taxon>Sedentaria</taxon>
        <taxon>Canalipalpata</taxon>
        <taxon>Sabellida</taxon>
        <taxon>Siboglinidae</taxon>
        <taxon>Ridgeia</taxon>
    </lineage>
</organism>
<reference evidence="6" key="1">
    <citation type="journal article" date="2023" name="Mol. Biol. Evol.">
        <title>Third-Generation Sequencing Reveals the Adaptive Role of the Epigenome in Three Deep-Sea Polychaetes.</title>
        <authorList>
            <person name="Perez M."/>
            <person name="Aroh O."/>
            <person name="Sun Y."/>
            <person name="Lan Y."/>
            <person name="Juniper S.K."/>
            <person name="Young C.R."/>
            <person name="Angers B."/>
            <person name="Qian P.Y."/>
        </authorList>
    </citation>
    <scope>NUCLEOTIDE SEQUENCE</scope>
    <source>
        <strain evidence="6">R07B-5</strain>
    </source>
</reference>
<dbReference type="PANTHER" id="PTHR48043:SF145">
    <property type="entry name" value="FI06409P-RELATED"/>
    <property type="match status" value="1"/>
</dbReference>
<comment type="caution">
    <text evidence="6">The sequence shown here is derived from an EMBL/GenBank/DDBJ whole genome shotgun (WGS) entry which is preliminary data.</text>
</comment>
<evidence type="ECO:0000313" key="6">
    <source>
        <dbReference type="EMBL" id="KAK2177583.1"/>
    </source>
</evidence>
<dbReference type="AlphaFoldDB" id="A0AAD9KVM2"/>
<dbReference type="Gene3D" id="3.40.50.2000">
    <property type="entry name" value="Glycogen Phosphorylase B"/>
    <property type="match status" value="2"/>
</dbReference>
<dbReference type="FunFam" id="3.40.50.2000:FF:000021">
    <property type="entry name" value="UDP-glucuronosyltransferase"/>
    <property type="match status" value="1"/>
</dbReference>
<evidence type="ECO:0000256" key="4">
    <source>
        <dbReference type="SAM" id="Phobius"/>
    </source>
</evidence>
<keyword evidence="4" id="KW-0472">Membrane</keyword>
<evidence type="ECO:0000256" key="5">
    <source>
        <dbReference type="SAM" id="SignalP"/>
    </source>
</evidence>
<protein>
    <recommendedName>
        <fullName evidence="8">UDP-glucuronosyltransferase</fullName>
    </recommendedName>
</protein>
<keyword evidence="2" id="KW-0328">Glycosyltransferase</keyword>
<keyword evidence="5" id="KW-0732">Signal</keyword>
<evidence type="ECO:0008006" key="8">
    <source>
        <dbReference type="Google" id="ProtNLM"/>
    </source>
</evidence>
<keyword evidence="4" id="KW-0812">Transmembrane</keyword>
<evidence type="ECO:0000313" key="7">
    <source>
        <dbReference type="Proteomes" id="UP001209878"/>
    </source>
</evidence>